<feature type="signal peptide" evidence="1">
    <location>
        <begin position="1"/>
        <end position="17"/>
    </location>
</feature>
<evidence type="ECO:0000256" key="1">
    <source>
        <dbReference type="SAM" id="SignalP"/>
    </source>
</evidence>
<feature type="chain" id="PRO_5012780534" evidence="1">
    <location>
        <begin position="18"/>
        <end position="183"/>
    </location>
</feature>
<dbReference type="EMBL" id="BDSP01000234">
    <property type="protein sequence ID" value="GAX25892.1"/>
    <property type="molecule type" value="Genomic_DNA"/>
</dbReference>
<accession>A0A1Z5KIH0</accession>
<evidence type="ECO:0000313" key="3">
    <source>
        <dbReference type="Proteomes" id="UP000198406"/>
    </source>
</evidence>
<gene>
    <name evidence="2" type="ORF">FisN_6Hh070</name>
</gene>
<reference evidence="2 3" key="1">
    <citation type="journal article" date="2015" name="Plant Cell">
        <title>Oil accumulation by the oleaginous diatom Fistulifera solaris as revealed by the genome and transcriptome.</title>
        <authorList>
            <person name="Tanaka T."/>
            <person name="Maeda Y."/>
            <person name="Veluchamy A."/>
            <person name="Tanaka M."/>
            <person name="Abida H."/>
            <person name="Marechal E."/>
            <person name="Bowler C."/>
            <person name="Muto M."/>
            <person name="Sunaga Y."/>
            <person name="Tanaka M."/>
            <person name="Yoshino T."/>
            <person name="Taniguchi T."/>
            <person name="Fukuda Y."/>
            <person name="Nemoto M."/>
            <person name="Matsumoto M."/>
            <person name="Wong P.S."/>
            <person name="Aburatani S."/>
            <person name="Fujibuchi W."/>
        </authorList>
    </citation>
    <scope>NUCLEOTIDE SEQUENCE [LARGE SCALE GENOMIC DNA]</scope>
    <source>
        <strain evidence="2 3">JPCC DA0580</strain>
    </source>
</reference>
<protein>
    <submittedName>
        <fullName evidence="2">Uncharacterized protein</fullName>
    </submittedName>
</protein>
<dbReference type="InParanoid" id="A0A1Z5KIH0"/>
<evidence type="ECO:0000313" key="2">
    <source>
        <dbReference type="EMBL" id="GAX25892.1"/>
    </source>
</evidence>
<dbReference type="AlphaFoldDB" id="A0A1Z5KIH0"/>
<name>A0A1Z5KIH0_FISSO</name>
<dbReference type="Proteomes" id="UP000198406">
    <property type="component" value="Unassembled WGS sequence"/>
</dbReference>
<proteinExistence type="predicted"/>
<keyword evidence="3" id="KW-1185">Reference proteome</keyword>
<comment type="caution">
    <text evidence="2">The sequence shown here is derived from an EMBL/GenBank/DDBJ whole genome shotgun (WGS) entry which is preliminary data.</text>
</comment>
<sequence length="183" mass="19341">MTRTFFLLSLLVVGTQASMEYTSDTGRTVIVTNEPFPGTSSNISNTKCVEFTSGAPPDYTEACVTSIFSGNDQLEGCKVSFDGTECNACSLCTDIANSSIVGLQLNCNNRLPEKNIQSDCLAYSDAAIQEILDMGYFTEPFDFEAAAPEAAPTGGDEGGSSGTVFLSTVCGVMTALVMTLIRL</sequence>
<keyword evidence="1" id="KW-0732">Signal</keyword>
<organism evidence="2 3">
    <name type="scientific">Fistulifera solaris</name>
    <name type="common">Oleaginous diatom</name>
    <dbReference type="NCBI Taxonomy" id="1519565"/>
    <lineage>
        <taxon>Eukaryota</taxon>
        <taxon>Sar</taxon>
        <taxon>Stramenopiles</taxon>
        <taxon>Ochrophyta</taxon>
        <taxon>Bacillariophyta</taxon>
        <taxon>Bacillariophyceae</taxon>
        <taxon>Bacillariophycidae</taxon>
        <taxon>Naviculales</taxon>
        <taxon>Naviculaceae</taxon>
        <taxon>Fistulifera</taxon>
    </lineage>
</organism>